<evidence type="ECO:0000313" key="6">
    <source>
        <dbReference type="Proteomes" id="UP000198804"/>
    </source>
</evidence>
<dbReference type="GO" id="GO:0017000">
    <property type="term" value="P:antibiotic biosynthetic process"/>
    <property type="evidence" value="ECO:0007669"/>
    <property type="project" value="UniProtKB-KW"/>
</dbReference>
<evidence type="ECO:0000313" key="5">
    <source>
        <dbReference type="EMBL" id="SFL85277.1"/>
    </source>
</evidence>
<dbReference type="Gene3D" id="3.60.130.10">
    <property type="entry name" value="Clavaminate synthase-like"/>
    <property type="match status" value="1"/>
</dbReference>
<sequence length="312" mass="34535">MPAPALPVLLEGSGPLIAAIEARDSEIRDALGTVGGVLLRGYSVESVEAFRAFAAGFGHPLLSYEFGSTPRSKVEGGVYSSTEYPAHREIPLHNEQSYTRDWPLRIWFHCVTASPEGGATPLADSRAIYRALDPALRDKFAQKGLRYVRNFGNGLDLPWTKVFNTDDRAAVETYCRDHAIDFTWKEDGELRTSQLCQAVAKHPRTGEDVWFNQAHLFHVSALDEVEREVLLDTVGEDELPRNVYFGDGSPIPDDDLDAVRAVLKAEKVSFPWQAGDVLMLDNMLIMHGREPYAGPRKVVVAMAEAHGMNRAA</sequence>
<dbReference type="STRING" id="414703.SAMN04488125_12727"/>
<keyword evidence="2" id="KW-0560">Oxidoreductase</keyword>
<dbReference type="RefSeq" id="WP_091951126.1">
    <property type="nucleotide sequence ID" value="NZ_FOSV01000027.1"/>
</dbReference>
<dbReference type="Proteomes" id="UP000198804">
    <property type="component" value="Unassembled WGS sequence"/>
</dbReference>
<dbReference type="PANTHER" id="PTHR10696:SF56">
    <property type="entry name" value="TAUD_TFDA-LIKE DOMAIN-CONTAINING PROTEIN"/>
    <property type="match status" value="1"/>
</dbReference>
<dbReference type="OrthoDB" id="9769888at2"/>
<dbReference type="InterPro" id="IPR003819">
    <property type="entry name" value="TauD/TfdA-like"/>
</dbReference>
<evidence type="ECO:0000256" key="2">
    <source>
        <dbReference type="ARBA" id="ARBA00023002"/>
    </source>
</evidence>
<dbReference type="PANTHER" id="PTHR10696">
    <property type="entry name" value="GAMMA-BUTYROBETAINE HYDROXYLASE-RELATED"/>
    <property type="match status" value="1"/>
</dbReference>
<proteinExistence type="predicted"/>
<evidence type="ECO:0000256" key="1">
    <source>
        <dbReference type="ARBA" id="ARBA00001954"/>
    </source>
</evidence>
<evidence type="ECO:0000256" key="3">
    <source>
        <dbReference type="ARBA" id="ARBA00023194"/>
    </source>
</evidence>
<name>A0A1I4L3Q2_9HYPH</name>
<feature type="domain" description="TauD/TfdA-like" evidence="4">
    <location>
        <begin position="22"/>
        <end position="301"/>
    </location>
</feature>
<reference evidence="6" key="1">
    <citation type="submission" date="2016-10" db="EMBL/GenBank/DDBJ databases">
        <authorList>
            <person name="Varghese N."/>
            <person name="Submissions S."/>
        </authorList>
    </citation>
    <scope>NUCLEOTIDE SEQUENCE [LARGE SCALE GENOMIC DNA]</scope>
    <source>
        <strain evidence="6">CGMCC 1.6474</strain>
    </source>
</reference>
<comment type="cofactor">
    <cofactor evidence="1">
        <name>Fe(2+)</name>
        <dbReference type="ChEBI" id="CHEBI:29033"/>
    </cofactor>
</comment>
<keyword evidence="6" id="KW-1185">Reference proteome</keyword>
<evidence type="ECO:0000259" key="4">
    <source>
        <dbReference type="Pfam" id="PF02668"/>
    </source>
</evidence>
<dbReference type="Pfam" id="PF02668">
    <property type="entry name" value="TauD"/>
    <property type="match status" value="1"/>
</dbReference>
<dbReference type="SUPFAM" id="SSF51197">
    <property type="entry name" value="Clavaminate synthase-like"/>
    <property type="match status" value="1"/>
</dbReference>
<dbReference type="InterPro" id="IPR050411">
    <property type="entry name" value="AlphaKG_dependent_hydroxylases"/>
</dbReference>
<organism evidence="5 6">
    <name type="scientific">Methylorubrum salsuginis</name>
    <dbReference type="NCBI Taxonomy" id="414703"/>
    <lineage>
        <taxon>Bacteria</taxon>
        <taxon>Pseudomonadati</taxon>
        <taxon>Pseudomonadota</taxon>
        <taxon>Alphaproteobacteria</taxon>
        <taxon>Hyphomicrobiales</taxon>
        <taxon>Methylobacteriaceae</taxon>
        <taxon>Methylorubrum</taxon>
    </lineage>
</organism>
<dbReference type="InterPro" id="IPR042098">
    <property type="entry name" value="TauD-like_sf"/>
</dbReference>
<keyword evidence="5" id="KW-0223">Dioxygenase</keyword>
<dbReference type="AlphaFoldDB" id="A0A1I4L3Q2"/>
<keyword evidence="3" id="KW-0045">Antibiotic biosynthesis</keyword>
<accession>A0A1I4L3Q2</accession>
<dbReference type="GO" id="GO:0016706">
    <property type="term" value="F:2-oxoglutarate-dependent dioxygenase activity"/>
    <property type="evidence" value="ECO:0007669"/>
    <property type="project" value="UniProtKB-ARBA"/>
</dbReference>
<dbReference type="EMBL" id="FOSV01000027">
    <property type="protein sequence ID" value="SFL85277.1"/>
    <property type="molecule type" value="Genomic_DNA"/>
</dbReference>
<protein>
    <submittedName>
        <fullName evidence="5">Taurine dioxygenase, alpha-ketoglutarate-dependent</fullName>
    </submittedName>
</protein>
<gene>
    <name evidence="5" type="ORF">SAMN04488125_12727</name>
</gene>